<feature type="transmembrane region" description="Helical" evidence="5">
    <location>
        <begin position="31"/>
        <end position="53"/>
    </location>
</feature>
<evidence type="ECO:0000313" key="7">
    <source>
        <dbReference type="Proteomes" id="UP001056426"/>
    </source>
</evidence>
<feature type="transmembrane region" description="Helical" evidence="5">
    <location>
        <begin position="99"/>
        <end position="120"/>
    </location>
</feature>
<dbReference type="EMBL" id="CP098400">
    <property type="protein sequence ID" value="URW79760.1"/>
    <property type="molecule type" value="Genomic_DNA"/>
</dbReference>
<evidence type="ECO:0000313" key="6">
    <source>
        <dbReference type="EMBL" id="URW79760.1"/>
    </source>
</evidence>
<evidence type="ECO:0000256" key="1">
    <source>
        <dbReference type="ARBA" id="ARBA00004141"/>
    </source>
</evidence>
<evidence type="ECO:0000256" key="3">
    <source>
        <dbReference type="ARBA" id="ARBA00022989"/>
    </source>
</evidence>
<keyword evidence="2 5" id="KW-0812">Transmembrane</keyword>
<sequence length="199" mass="21823">MELFDIICGGFLLLFLLKGLKNGFVKELASMLSLILGIMAAVKFSGLAAGYLSGHVPEKYVSIVAFVAVLLITIVLIFLLASAIDKLMKAVALGWLNRIVGGSFAVLKGAFFLSAMIILIHSTGFGDQLFTEKTQEESILYRPLSKFAPATLSLLNINFNHLISVNETEVDELAGQVIFNIFTPDFVSNRTRILFHEFC</sequence>
<dbReference type="PANTHER" id="PTHR37306:SF1">
    <property type="entry name" value="COLICIN V PRODUCTION PROTEIN"/>
    <property type="match status" value="1"/>
</dbReference>
<evidence type="ECO:0000256" key="5">
    <source>
        <dbReference type="SAM" id="Phobius"/>
    </source>
</evidence>
<feature type="transmembrane region" description="Helical" evidence="5">
    <location>
        <begin position="60"/>
        <end position="84"/>
    </location>
</feature>
<dbReference type="InterPro" id="IPR003825">
    <property type="entry name" value="Colicin-V_CvpA"/>
</dbReference>
<gene>
    <name evidence="6" type="ORF">M9189_00110</name>
</gene>
<dbReference type="GO" id="GO:0016020">
    <property type="term" value="C:membrane"/>
    <property type="evidence" value="ECO:0007669"/>
    <property type="project" value="UniProtKB-SubCell"/>
</dbReference>
<comment type="subcellular location">
    <subcellularLocation>
        <location evidence="1">Membrane</location>
        <topology evidence="1">Multi-pass membrane protein</topology>
    </subcellularLocation>
</comment>
<keyword evidence="4 5" id="KW-0472">Membrane</keyword>
<organism evidence="6 7">
    <name type="scientific">Xiashengella succiniciproducens</name>
    <dbReference type="NCBI Taxonomy" id="2949635"/>
    <lineage>
        <taxon>Bacteria</taxon>
        <taxon>Pseudomonadati</taxon>
        <taxon>Bacteroidota</taxon>
        <taxon>Bacteroidia</taxon>
        <taxon>Marinilabiliales</taxon>
        <taxon>Marinilabiliaceae</taxon>
        <taxon>Xiashengella</taxon>
    </lineage>
</organism>
<dbReference type="RefSeq" id="WP_250723854.1">
    <property type="nucleotide sequence ID" value="NZ_CP098400.1"/>
</dbReference>
<dbReference type="AlphaFoldDB" id="A0A9J6ZR87"/>
<dbReference type="PANTHER" id="PTHR37306">
    <property type="entry name" value="COLICIN V PRODUCTION PROTEIN"/>
    <property type="match status" value="1"/>
</dbReference>
<evidence type="ECO:0000256" key="4">
    <source>
        <dbReference type="ARBA" id="ARBA00023136"/>
    </source>
</evidence>
<keyword evidence="7" id="KW-1185">Reference proteome</keyword>
<dbReference type="KEGG" id="alkq:M9189_00110"/>
<dbReference type="GO" id="GO:0009403">
    <property type="term" value="P:toxin biosynthetic process"/>
    <property type="evidence" value="ECO:0007669"/>
    <property type="project" value="InterPro"/>
</dbReference>
<dbReference type="Proteomes" id="UP001056426">
    <property type="component" value="Chromosome"/>
</dbReference>
<keyword evidence="3 5" id="KW-1133">Transmembrane helix</keyword>
<evidence type="ECO:0000256" key="2">
    <source>
        <dbReference type="ARBA" id="ARBA00022692"/>
    </source>
</evidence>
<dbReference type="Pfam" id="PF02674">
    <property type="entry name" value="Colicin_V"/>
    <property type="match status" value="1"/>
</dbReference>
<reference evidence="6" key="1">
    <citation type="submission" date="2022-05" db="EMBL/GenBank/DDBJ databases">
        <authorList>
            <person name="Sun X."/>
        </authorList>
    </citation>
    <scope>NUCLEOTIDE SEQUENCE</scope>
    <source>
        <strain evidence="6">Ai-910</strain>
    </source>
</reference>
<protein>
    <submittedName>
        <fullName evidence="6">CvpA family protein</fullName>
    </submittedName>
</protein>
<name>A0A9J6ZR87_9BACT</name>
<reference evidence="6" key="2">
    <citation type="submission" date="2022-06" db="EMBL/GenBank/DDBJ databases">
        <title>Xiashengella guii gen. nov. sp. nov., a bacterium isolated form anaerobic digestion tank.</title>
        <authorList>
            <person name="Huang H."/>
        </authorList>
    </citation>
    <scope>NUCLEOTIDE SEQUENCE</scope>
    <source>
        <strain evidence="6">Ai-910</strain>
    </source>
</reference>
<proteinExistence type="predicted"/>
<accession>A0A9J6ZR87</accession>